<sequence>MKNVVILGSTGSIGRMTLEVVRRLPDRFRVYGMAANTQVDVLREQCRSYGSVRAVLADAAAGGGQGAVGFPADTTVEGGPEALVDLAADPRAHVVVNAMAGVAGFLPTREALRSGKRVGLANKEILVTFGQLMMEEVAAGPGELLPIDSEHSAIHQCLRCGAAGEVSRVFLTASGGPFLDTPREAFSSISPGDALRHPVWSMGQKITIDSATLMNKGLEVIEAHWLFGLEPQQIEVLIHPQSMIHSIVEFADGSMIAQLAVPDMRLPIQYALVYPERIPSLASSCDLISVGQLEFREPDLERFPCLALAYDALRAGGTVPAVLNAANDTAVASFLAGRIGFDTIPAMVSEAMRHHTNRLRPSYADVIEADRWAREFVTSRIEDRSQRPADAK</sequence>
<feature type="binding site" evidence="9">
    <location>
        <position position="210"/>
    </location>
    <ligand>
        <name>1-deoxy-D-xylulose 5-phosphate</name>
        <dbReference type="ChEBI" id="CHEBI:57792"/>
    </ligand>
</feature>
<feature type="binding site" evidence="9">
    <location>
        <position position="203"/>
    </location>
    <ligand>
        <name>NADPH</name>
        <dbReference type="ChEBI" id="CHEBI:57783"/>
    </ligand>
</feature>
<dbReference type="FunFam" id="3.40.50.720:FF:000045">
    <property type="entry name" value="1-deoxy-D-xylulose 5-phosphate reductoisomerase"/>
    <property type="match status" value="1"/>
</dbReference>
<dbReference type="SUPFAM" id="SSF55347">
    <property type="entry name" value="Glyceraldehyde-3-phosphate dehydrogenase-like, C-terminal domain"/>
    <property type="match status" value="1"/>
</dbReference>
<dbReference type="EMBL" id="LIZS01000004">
    <property type="protein sequence ID" value="KPJ54327.1"/>
    <property type="molecule type" value="Genomic_DNA"/>
</dbReference>
<dbReference type="GO" id="GO:0030604">
    <property type="term" value="F:1-deoxy-D-xylulose-5-phosphate reductoisomerase activity"/>
    <property type="evidence" value="ECO:0007669"/>
    <property type="project" value="UniProtKB-UniRule"/>
</dbReference>
<dbReference type="SUPFAM" id="SSF51735">
    <property type="entry name" value="NAD(P)-binding Rossmann-fold domains"/>
    <property type="match status" value="1"/>
</dbReference>
<comment type="caution">
    <text evidence="13">The sequence shown here is derived from an EMBL/GenBank/DDBJ whole genome shotgun (WGS) entry which is preliminary data.</text>
</comment>
<proteinExistence type="inferred from homology"/>
<dbReference type="InterPro" id="IPR003821">
    <property type="entry name" value="DXP_reductoisomerase"/>
</dbReference>
<evidence type="ECO:0000256" key="4">
    <source>
        <dbReference type="ARBA" id="ARBA00022857"/>
    </source>
</evidence>
<feature type="binding site" evidence="9">
    <location>
        <position position="150"/>
    </location>
    <ligand>
        <name>Mn(2+)</name>
        <dbReference type="ChEBI" id="CHEBI:29035"/>
    </ligand>
</feature>
<dbReference type="EC" id="1.1.1.267" evidence="9"/>
<dbReference type="PATRIC" id="fig|1703770.3.peg.249"/>
<evidence type="ECO:0000256" key="2">
    <source>
        <dbReference type="ARBA" id="ARBA00006825"/>
    </source>
</evidence>
<keyword evidence="3 9" id="KW-0479">Metal-binding</keyword>
<reference evidence="13 14" key="1">
    <citation type="journal article" date="2015" name="Microbiome">
        <title>Genomic resolution of linkages in carbon, nitrogen, and sulfur cycling among widespread estuary sediment bacteria.</title>
        <authorList>
            <person name="Baker B.J."/>
            <person name="Lazar C.S."/>
            <person name="Teske A.P."/>
            <person name="Dick G.J."/>
        </authorList>
    </citation>
    <scope>NUCLEOTIDE SEQUENCE [LARGE SCALE GENOMIC DNA]</scope>
    <source>
        <strain evidence="13">DG_24</strain>
    </source>
</reference>
<dbReference type="InterPro" id="IPR036291">
    <property type="entry name" value="NAD(P)-bd_dom_sf"/>
</dbReference>
<feature type="binding site" evidence="9">
    <location>
        <position position="122"/>
    </location>
    <ligand>
        <name>NADPH</name>
        <dbReference type="ChEBI" id="CHEBI:57783"/>
    </ligand>
</feature>
<gene>
    <name evidence="9" type="primary">dxr</name>
    <name evidence="13" type="ORF">AMJ39_00885</name>
</gene>
<dbReference type="PANTHER" id="PTHR30525">
    <property type="entry name" value="1-DEOXY-D-XYLULOSE 5-PHOSPHATE REDUCTOISOMERASE"/>
    <property type="match status" value="1"/>
</dbReference>
<dbReference type="InterPro" id="IPR036169">
    <property type="entry name" value="DXPR_C_sf"/>
</dbReference>
<feature type="binding site" evidence="9">
    <location>
        <position position="149"/>
    </location>
    <ligand>
        <name>1-deoxy-D-xylulose 5-phosphate</name>
        <dbReference type="ChEBI" id="CHEBI:57792"/>
    </ligand>
</feature>
<dbReference type="UniPathway" id="UPA00056">
    <property type="reaction ID" value="UER00092"/>
</dbReference>
<dbReference type="PIRSF" id="PIRSF006205">
    <property type="entry name" value="Dxp_reductismrs"/>
    <property type="match status" value="1"/>
</dbReference>
<feature type="binding site" evidence="9">
    <location>
        <position position="148"/>
    </location>
    <ligand>
        <name>Mn(2+)</name>
        <dbReference type="ChEBI" id="CHEBI:29035"/>
    </ligand>
</feature>
<evidence type="ECO:0000313" key="13">
    <source>
        <dbReference type="EMBL" id="KPJ54327.1"/>
    </source>
</evidence>
<feature type="binding site" evidence="9">
    <location>
        <position position="150"/>
    </location>
    <ligand>
        <name>1-deoxy-D-xylulose 5-phosphate</name>
        <dbReference type="ChEBI" id="CHEBI:57792"/>
    </ligand>
</feature>
<name>A0A0S7WVZ1_UNCT6</name>
<feature type="binding site" evidence="9">
    <location>
        <position position="12"/>
    </location>
    <ligand>
        <name>NADPH</name>
        <dbReference type="ChEBI" id="CHEBI:57783"/>
    </ligand>
</feature>
<evidence type="ECO:0000256" key="1">
    <source>
        <dbReference type="ARBA" id="ARBA00005094"/>
    </source>
</evidence>
<dbReference type="Pfam" id="PF13288">
    <property type="entry name" value="DXPR_C"/>
    <property type="match status" value="1"/>
</dbReference>
<feature type="binding site" evidence="9">
    <location>
        <position position="197"/>
    </location>
    <ligand>
        <name>1-deoxy-D-xylulose 5-phosphate</name>
        <dbReference type="ChEBI" id="CHEBI:57792"/>
    </ligand>
</feature>
<dbReference type="InterPro" id="IPR013644">
    <property type="entry name" value="DXP_reductoisomerase_C"/>
</dbReference>
<dbReference type="GO" id="GO:0030145">
    <property type="term" value="F:manganese ion binding"/>
    <property type="evidence" value="ECO:0007669"/>
    <property type="project" value="TreeGrafter"/>
</dbReference>
<feature type="binding site" evidence="9">
    <location>
        <position position="13"/>
    </location>
    <ligand>
        <name>NADPH</name>
        <dbReference type="ChEBI" id="CHEBI:57783"/>
    </ligand>
</feature>
<evidence type="ECO:0000256" key="8">
    <source>
        <dbReference type="ARBA" id="ARBA00048543"/>
    </source>
</evidence>
<feature type="binding site" evidence="9">
    <location>
        <position position="219"/>
    </location>
    <ligand>
        <name>1-deoxy-D-xylulose 5-phosphate</name>
        <dbReference type="ChEBI" id="CHEBI:57792"/>
    </ligand>
</feature>
<feature type="binding site" evidence="9">
    <location>
        <position position="219"/>
    </location>
    <ligand>
        <name>Mn(2+)</name>
        <dbReference type="ChEBI" id="CHEBI:29035"/>
    </ligand>
</feature>
<feature type="domain" description="DXP reductoisomerase C-terminal" evidence="12">
    <location>
        <begin position="259"/>
        <end position="375"/>
    </location>
</feature>
<evidence type="ECO:0000256" key="6">
    <source>
        <dbReference type="ARBA" id="ARBA00023211"/>
    </source>
</evidence>
<dbReference type="Gene3D" id="1.10.1740.10">
    <property type="match status" value="1"/>
</dbReference>
<keyword evidence="9" id="KW-0460">Magnesium</keyword>
<protein>
    <recommendedName>
        <fullName evidence="9">1-deoxy-D-xylulose 5-phosphate reductoisomerase</fullName>
        <shortName evidence="9">DXP reductoisomerase</shortName>
        <ecNumber evidence="9">1.1.1.267</ecNumber>
    </recommendedName>
    <alternativeName>
        <fullName evidence="9">1-deoxyxylulose-5-phosphate reductoisomerase</fullName>
    </alternativeName>
    <alternativeName>
        <fullName evidence="9">2-C-methyl-D-erythritol 4-phosphate synthase</fullName>
    </alternativeName>
</protein>
<evidence type="ECO:0000313" key="14">
    <source>
        <dbReference type="Proteomes" id="UP000052008"/>
    </source>
</evidence>
<feature type="binding site" evidence="9">
    <location>
        <position position="10"/>
    </location>
    <ligand>
        <name>NADPH</name>
        <dbReference type="ChEBI" id="CHEBI:57783"/>
    </ligand>
</feature>
<dbReference type="STRING" id="1703770.AMJ39_00885"/>
<dbReference type="HAMAP" id="MF_00183">
    <property type="entry name" value="DXP_reductoisom"/>
    <property type="match status" value="1"/>
</dbReference>
<evidence type="ECO:0000259" key="12">
    <source>
        <dbReference type="Pfam" id="PF13288"/>
    </source>
</evidence>
<comment type="caution">
    <text evidence="9">Lacks conserved residue(s) required for the propagation of feature annotation.</text>
</comment>
<dbReference type="PANTHER" id="PTHR30525:SF0">
    <property type="entry name" value="1-DEOXY-D-XYLULOSE 5-PHOSPHATE REDUCTOISOMERASE, CHLOROPLASTIC"/>
    <property type="match status" value="1"/>
</dbReference>
<evidence type="ECO:0000256" key="3">
    <source>
        <dbReference type="ARBA" id="ARBA00022723"/>
    </source>
</evidence>
<dbReference type="InterPro" id="IPR026877">
    <property type="entry name" value="DXPR_C"/>
</dbReference>
<feature type="binding site" evidence="9">
    <location>
        <position position="174"/>
    </location>
    <ligand>
        <name>1-deoxy-D-xylulose 5-phosphate</name>
        <dbReference type="ChEBI" id="CHEBI:57792"/>
    </ligand>
</feature>
<dbReference type="Pfam" id="PF02670">
    <property type="entry name" value="DXP_reductoisom"/>
    <property type="match status" value="1"/>
</dbReference>
<evidence type="ECO:0000259" key="11">
    <source>
        <dbReference type="Pfam" id="PF08436"/>
    </source>
</evidence>
<organism evidence="13 14">
    <name type="scientific">candidate division TA06 bacterium DG_24</name>
    <dbReference type="NCBI Taxonomy" id="1703770"/>
    <lineage>
        <taxon>Bacteria</taxon>
        <taxon>Bacteria division TA06</taxon>
    </lineage>
</organism>
<dbReference type="NCBIfam" id="TIGR00243">
    <property type="entry name" value="Dxr"/>
    <property type="match status" value="1"/>
</dbReference>
<feature type="binding site" evidence="9">
    <location>
        <position position="124"/>
    </location>
    <ligand>
        <name>NADPH</name>
        <dbReference type="ChEBI" id="CHEBI:57783"/>
    </ligand>
</feature>
<comment type="similarity">
    <text evidence="2 9">Belongs to the DXR family.</text>
</comment>
<feature type="binding site" evidence="9">
    <location>
        <position position="216"/>
    </location>
    <ligand>
        <name>1-deoxy-D-xylulose 5-phosphate</name>
        <dbReference type="ChEBI" id="CHEBI:57792"/>
    </ligand>
</feature>
<dbReference type="InterPro" id="IPR013512">
    <property type="entry name" value="DXP_reductoisomerase_N"/>
</dbReference>
<dbReference type="AlphaFoldDB" id="A0A0S7WVZ1"/>
<dbReference type="GO" id="GO:0051484">
    <property type="term" value="P:isopentenyl diphosphate biosynthetic process, methylerythritol 4-phosphate pathway involved in terpenoid biosynthetic process"/>
    <property type="evidence" value="ECO:0007669"/>
    <property type="project" value="UniProtKB-ARBA"/>
</dbReference>
<feature type="binding site" evidence="9">
    <location>
        <position position="11"/>
    </location>
    <ligand>
        <name>NADPH</name>
        <dbReference type="ChEBI" id="CHEBI:57783"/>
    </ligand>
</feature>
<dbReference type="GO" id="GO:0070402">
    <property type="term" value="F:NADPH binding"/>
    <property type="evidence" value="ECO:0007669"/>
    <property type="project" value="InterPro"/>
</dbReference>
<evidence type="ECO:0000259" key="10">
    <source>
        <dbReference type="Pfam" id="PF02670"/>
    </source>
</evidence>
<keyword evidence="4 9" id="KW-0521">NADP</keyword>
<comment type="catalytic activity">
    <reaction evidence="8">
        <text>2-C-methyl-D-erythritol 4-phosphate + NADP(+) = 1-deoxy-D-xylulose 5-phosphate + NADPH + H(+)</text>
        <dbReference type="Rhea" id="RHEA:13717"/>
        <dbReference type="ChEBI" id="CHEBI:15378"/>
        <dbReference type="ChEBI" id="CHEBI:57783"/>
        <dbReference type="ChEBI" id="CHEBI:57792"/>
        <dbReference type="ChEBI" id="CHEBI:58262"/>
        <dbReference type="ChEBI" id="CHEBI:58349"/>
        <dbReference type="EC" id="1.1.1.267"/>
    </reaction>
    <physiologicalReaction direction="right-to-left" evidence="8">
        <dbReference type="Rhea" id="RHEA:13719"/>
    </physiologicalReaction>
</comment>
<evidence type="ECO:0000256" key="7">
    <source>
        <dbReference type="ARBA" id="ARBA00023229"/>
    </source>
</evidence>
<feature type="domain" description="1-deoxy-D-xylulose 5-phosphate reductoisomerase N-terminal" evidence="10">
    <location>
        <begin position="4"/>
        <end position="130"/>
    </location>
</feature>
<dbReference type="Pfam" id="PF08436">
    <property type="entry name" value="DXP_redisom_C"/>
    <property type="match status" value="1"/>
</dbReference>
<evidence type="ECO:0000256" key="9">
    <source>
        <dbReference type="HAMAP-Rule" id="MF_00183"/>
    </source>
</evidence>
<comment type="cofactor">
    <cofactor evidence="9">
        <name>Mg(2+)</name>
        <dbReference type="ChEBI" id="CHEBI:18420"/>
    </cofactor>
    <cofactor evidence="9">
        <name>Mn(2+)</name>
        <dbReference type="ChEBI" id="CHEBI:29035"/>
    </cofactor>
</comment>
<comment type="pathway">
    <text evidence="1 9">Isoprenoid biosynthesis; isopentenyl diphosphate biosynthesis via DXP pathway; isopentenyl diphosphate from 1-deoxy-D-xylulose 5-phosphate: step 1/6.</text>
</comment>
<comment type="function">
    <text evidence="9">Catalyzes the NADPH-dependent rearrangement and reduction of 1-deoxy-D-xylulose-5-phosphate (DXP) to 2-C-methyl-D-erythritol 4-phosphate (MEP).</text>
</comment>
<feature type="binding site" evidence="9">
    <location>
        <position position="215"/>
    </location>
    <ligand>
        <name>1-deoxy-D-xylulose 5-phosphate</name>
        <dbReference type="ChEBI" id="CHEBI:57792"/>
    </ligand>
</feature>
<accession>A0A0S7WVZ1</accession>
<dbReference type="Proteomes" id="UP000052008">
    <property type="component" value="Unassembled WGS sequence"/>
</dbReference>
<dbReference type="SUPFAM" id="SSF69055">
    <property type="entry name" value="1-deoxy-D-xylulose-5-phosphate reductoisomerase, C-terminal domain"/>
    <property type="match status" value="1"/>
</dbReference>
<keyword evidence="5 9" id="KW-0560">Oxidoreductase</keyword>
<keyword evidence="6 9" id="KW-0464">Manganese</keyword>
<dbReference type="Gene3D" id="3.40.50.720">
    <property type="entry name" value="NAD(P)-binding Rossmann-like Domain"/>
    <property type="match status" value="1"/>
</dbReference>
<dbReference type="NCBIfam" id="NF009114">
    <property type="entry name" value="PRK12464.1"/>
    <property type="match status" value="1"/>
</dbReference>
<evidence type="ECO:0000256" key="5">
    <source>
        <dbReference type="ARBA" id="ARBA00023002"/>
    </source>
</evidence>
<feature type="binding site" evidence="9">
    <location>
        <position position="123"/>
    </location>
    <ligand>
        <name>1-deoxy-D-xylulose 5-phosphate</name>
        <dbReference type="ChEBI" id="CHEBI:57792"/>
    </ligand>
</feature>
<keyword evidence="7 9" id="KW-0414">Isoprene biosynthesis</keyword>
<feature type="domain" description="1-deoxy-D-xylulose 5-phosphate reductoisomerase C-terminal" evidence="11">
    <location>
        <begin position="144"/>
        <end position="227"/>
    </location>
</feature>